<name>A0A9D5JVA6_9BACT</name>
<reference evidence="2" key="1">
    <citation type="submission" date="2019-11" db="EMBL/GenBank/DDBJ databases">
        <title>Microbial mats filling the niche in hypersaline microbial mats.</title>
        <authorList>
            <person name="Wong H.L."/>
            <person name="Macleod F.I."/>
            <person name="White R.A. III"/>
            <person name="Burns B.P."/>
        </authorList>
    </citation>
    <scope>NUCLEOTIDE SEQUENCE</scope>
    <source>
        <strain evidence="2">Rbin_158</strain>
    </source>
</reference>
<dbReference type="Pfam" id="PF07796">
    <property type="entry name" value="DUF1638"/>
    <property type="match status" value="1"/>
</dbReference>
<dbReference type="InterPro" id="IPR012437">
    <property type="entry name" value="DUF1638"/>
</dbReference>
<protein>
    <submittedName>
        <fullName evidence="2">DUF1638 domain-containing protein</fullName>
    </submittedName>
</protein>
<evidence type="ECO:0000313" key="2">
    <source>
        <dbReference type="EMBL" id="MBD3324798.1"/>
    </source>
</evidence>
<dbReference type="Proteomes" id="UP000649604">
    <property type="component" value="Unassembled WGS sequence"/>
</dbReference>
<sequence length="248" mass="28108">MKLKCLGCDALARIVYLCAAQSPHIVDVELFRLGLHIDPPDLRSRLQSRIDAVSQEEYDAIVLAYGLCGQATAGLMARQLPLVFPRAHDCITLFLGSRERYKDQFENSPGTYWYTLDYIERHDGVTTALSLGSGMGTDIHDVYEEYVEKYGQDNADYLMEVMGAWQSHYQRAAFIDMGVGDSTRIEAQAREEAEKRGWSFERVAGDLLLIRRLLNGEWEQDFLIVEPGHQLTMTYDDDVMGCVYAQSS</sequence>
<evidence type="ECO:0000313" key="3">
    <source>
        <dbReference type="Proteomes" id="UP000649604"/>
    </source>
</evidence>
<dbReference type="EMBL" id="WJJP01000300">
    <property type="protein sequence ID" value="MBD3324798.1"/>
    <property type="molecule type" value="Genomic_DNA"/>
</dbReference>
<evidence type="ECO:0000259" key="1">
    <source>
        <dbReference type="Pfam" id="PF07796"/>
    </source>
</evidence>
<dbReference type="AlphaFoldDB" id="A0A9D5JVA6"/>
<proteinExistence type="predicted"/>
<gene>
    <name evidence="2" type="ORF">GF339_09455</name>
</gene>
<organism evidence="2 3">
    <name type="scientific">candidate division KSB3 bacterium</name>
    <dbReference type="NCBI Taxonomy" id="2044937"/>
    <lineage>
        <taxon>Bacteria</taxon>
        <taxon>candidate division KSB3</taxon>
    </lineage>
</organism>
<accession>A0A9D5JVA6</accession>
<feature type="domain" description="DUF1638" evidence="1">
    <location>
        <begin position="32"/>
        <end position="214"/>
    </location>
</feature>
<comment type="caution">
    <text evidence="2">The sequence shown here is derived from an EMBL/GenBank/DDBJ whole genome shotgun (WGS) entry which is preliminary data.</text>
</comment>